<dbReference type="PROSITE" id="PS50088">
    <property type="entry name" value="ANK_REPEAT"/>
    <property type="match status" value="2"/>
</dbReference>
<dbReference type="InterPro" id="IPR050889">
    <property type="entry name" value="Dendritic_Spine_Reg/Scaffold"/>
</dbReference>
<dbReference type="SMART" id="SM00248">
    <property type="entry name" value="ANK"/>
    <property type="match status" value="2"/>
</dbReference>
<keyword evidence="2 3" id="KW-0040">ANK repeat</keyword>
<comment type="caution">
    <text evidence="4">The sequence shown here is derived from an EMBL/GenBank/DDBJ whole genome shotgun (WGS) entry which is preliminary data.</text>
</comment>
<dbReference type="EMBL" id="JBHSTI010000002">
    <property type="protein sequence ID" value="MFC6236684.1"/>
    <property type="molecule type" value="Genomic_DNA"/>
</dbReference>
<dbReference type="PANTHER" id="PTHR24166:SF48">
    <property type="entry name" value="PROTEIN VAPYRIN"/>
    <property type="match status" value="1"/>
</dbReference>
<feature type="repeat" description="ANK" evidence="3">
    <location>
        <begin position="75"/>
        <end position="104"/>
    </location>
</feature>
<accession>A0ABW1SWP9</accession>
<dbReference type="SUPFAM" id="SSF48403">
    <property type="entry name" value="Ankyrin repeat"/>
    <property type="match status" value="1"/>
</dbReference>
<dbReference type="Pfam" id="PF12796">
    <property type="entry name" value="Ank_2"/>
    <property type="match status" value="1"/>
</dbReference>
<dbReference type="Proteomes" id="UP001596138">
    <property type="component" value="Unassembled WGS sequence"/>
</dbReference>
<evidence type="ECO:0000256" key="3">
    <source>
        <dbReference type="PROSITE-ProRule" id="PRU00023"/>
    </source>
</evidence>
<sequence>MTGPDDIITIALRVFETAREGRTAELVKYLDAGVPVDFTSPNGDTLLIVASHQGHLDTVQVLLDRGADHSRVNKLGDTALDSALMQNHDEVARALLKAGAVLEP</sequence>
<gene>
    <name evidence="4" type="ORF">ACFQGU_02250</name>
</gene>
<reference evidence="5" key="1">
    <citation type="journal article" date="2019" name="Int. J. Syst. Evol. Microbiol.">
        <title>The Global Catalogue of Microorganisms (GCM) 10K type strain sequencing project: providing services to taxonomists for standard genome sequencing and annotation.</title>
        <authorList>
            <consortium name="The Broad Institute Genomics Platform"/>
            <consortium name="The Broad Institute Genome Sequencing Center for Infectious Disease"/>
            <person name="Wu L."/>
            <person name="Ma J."/>
        </authorList>
    </citation>
    <scope>NUCLEOTIDE SEQUENCE [LARGE SCALE GENOMIC DNA]</scope>
    <source>
        <strain evidence="5">CGMCC 4.7317</strain>
    </source>
</reference>
<name>A0ABW1SWP9_9ACTN</name>
<dbReference type="InterPro" id="IPR002110">
    <property type="entry name" value="Ankyrin_rpt"/>
</dbReference>
<dbReference type="Gene3D" id="1.25.40.20">
    <property type="entry name" value="Ankyrin repeat-containing domain"/>
    <property type="match status" value="1"/>
</dbReference>
<dbReference type="PANTHER" id="PTHR24166">
    <property type="entry name" value="ROLLING PEBBLES, ISOFORM B"/>
    <property type="match status" value="1"/>
</dbReference>
<protein>
    <submittedName>
        <fullName evidence="4">Ankyrin repeat domain-containing protein</fullName>
    </submittedName>
</protein>
<dbReference type="PROSITE" id="PS50297">
    <property type="entry name" value="ANK_REP_REGION"/>
    <property type="match status" value="2"/>
</dbReference>
<dbReference type="InterPro" id="IPR036770">
    <property type="entry name" value="Ankyrin_rpt-contain_sf"/>
</dbReference>
<feature type="repeat" description="ANK" evidence="3">
    <location>
        <begin position="42"/>
        <end position="74"/>
    </location>
</feature>
<dbReference type="RefSeq" id="WP_386763721.1">
    <property type="nucleotide sequence ID" value="NZ_JBHSTI010000002.1"/>
</dbReference>
<keyword evidence="1" id="KW-0677">Repeat</keyword>
<evidence type="ECO:0000256" key="2">
    <source>
        <dbReference type="ARBA" id="ARBA00023043"/>
    </source>
</evidence>
<evidence type="ECO:0000313" key="4">
    <source>
        <dbReference type="EMBL" id="MFC6236684.1"/>
    </source>
</evidence>
<proteinExistence type="predicted"/>
<organism evidence="4 5">
    <name type="scientific">Longivirga aurantiaca</name>
    <dbReference type="NCBI Taxonomy" id="1837743"/>
    <lineage>
        <taxon>Bacteria</taxon>
        <taxon>Bacillati</taxon>
        <taxon>Actinomycetota</taxon>
        <taxon>Actinomycetes</taxon>
        <taxon>Sporichthyales</taxon>
        <taxon>Sporichthyaceae</taxon>
        <taxon>Longivirga</taxon>
    </lineage>
</organism>
<evidence type="ECO:0000256" key="1">
    <source>
        <dbReference type="ARBA" id="ARBA00022737"/>
    </source>
</evidence>
<keyword evidence="5" id="KW-1185">Reference proteome</keyword>
<evidence type="ECO:0000313" key="5">
    <source>
        <dbReference type="Proteomes" id="UP001596138"/>
    </source>
</evidence>